<comment type="caution">
    <text evidence="1">The sequence shown here is derived from an EMBL/GenBank/DDBJ whole genome shotgun (WGS) entry which is preliminary data.</text>
</comment>
<sequence length="87" mass="9118">TGQHIAYSKLDPSVASTSASRTFVCVAGLGEIRYTYRFLAPLLAQAGHTAFSSYSVESCTEDIDALDESIASPAPNVMGSMVLGPFA</sequence>
<protein>
    <submittedName>
        <fullName evidence="1">Uncharacterized protein</fullName>
    </submittedName>
</protein>
<evidence type="ECO:0000313" key="1">
    <source>
        <dbReference type="EMBL" id="KAF0747081.1"/>
    </source>
</evidence>
<proteinExistence type="predicted"/>
<name>A0A6A5AGR4_APHAT</name>
<accession>A0A6A5AGR4</accession>
<dbReference type="EMBL" id="VJMI01013702">
    <property type="protein sequence ID" value="KAF0747081.1"/>
    <property type="molecule type" value="Genomic_DNA"/>
</dbReference>
<evidence type="ECO:0000313" key="2">
    <source>
        <dbReference type="Proteomes" id="UP000469452"/>
    </source>
</evidence>
<reference evidence="1 2" key="1">
    <citation type="submission" date="2019-06" db="EMBL/GenBank/DDBJ databases">
        <title>Genomics analysis of Aphanomyces spp. identifies a new class of oomycete effector associated with host adaptation.</title>
        <authorList>
            <person name="Gaulin E."/>
        </authorList>
    </citation>
    <scope>NUCLEOTIDE SEQUENCE [LARGE SCALE GENOMIC DNA]</scope>
    <source>
        <strain evidence="1 2">E</strain>
    </source>
</reference>
<gene>
    <name evidence="1" type="ORF">AaE_007868</name>
</gene>
<dbReference type="VEuPathDB" id="FungiDB:H257_10764"/>
<feature type="non-terminal residue" evidence="1">
    <location>
        <position position="1"/>
    </location>
</feature>
<dbReference type="Proteomes" id="UP000469452">
    <property type="component" value="Unassembled WGS sequence"/>
</dbReference>
<dbReference type="AlphaFoldDB" id="A0A6A5AGR4"/>
<organism evidence="1 2">
    <name type="scientific">Aphanomyces astaci</name>
    <name type="common">Crayfish plague agent</name>
    <dbReference type="NCBI Taxonomy" id="112090"/>
    <lineage>
        <taxon>Eukaryota</taxon>
        <taxon>Sar</taxon>
        <taxon>Stramenopiles</taxon>
        <taxon>Oomycota</taxon>
        <taxon>Saprolegniomycetes</taxon>
        <taxon>Saprolegniales</taxon>
        <taxon>Verrucalvaceae</taxon>
        <taxon>Aphanomyces</taxon>
    </lineage>
</organism>